<name>A0A2M7W323_9BACT</name>
<organism evidence="2 3">
    <name type="scientific">Candidatus Dojkabacteria bacterium CG_4_10_14_0_2_um_filter_Dojkabacteria_WS6_41_15</name>
    <dbReference type="NCBI Taxonomy" id="2014249"/>
    <lineage>
        <taxon>Bacteria</taxon>
        <taxon>Candidatus Dojkabacteria</taxon>
    </lineage>
</organism>
<sequence length="208" mass="22484">MNKKTEIAVIVVMVVLAITAYFVITASRSSKPELLVPTPVEGDSGVVVTAPTQVTVPGNRVTIQWDQGSEELIFFNFAGYTFKSYIENGVTDKVAVLNNGAEIMQLGVNLVGYTQGSIPLSKLVKVQTSYLGDLYREINKNTSAVAYYSGKATNLTGICTGNGDDVKAPCAITDQLYGPNEVFSYLVTCNDVKYVTKCDDIMKGLKIL</sequence>
<keyword evidence="1" id="KW-0812">Transmembrane</keyword>
<keyword evidence="1" id="KW-0472">Membrane</keyword>
<keyword evidence="1" id="KW-1133">Transmembrane helix</keyword>
<protein>
    <submittedName>
        <fullName evidence="2">Uncharacterized protein</fullName>
    </submittedName>
</protein>
<evidence type="ECO:0000313" key="2">
    <source>
        <dbReference type="EMBL" id="PJA15611.1"/>
    </source>
</evidence>
<dbReference type="Proteomes" id="UP000228952">
    <property type="component" value="Unassembled WGS sequence"/>
</dbReference>
<comment type="caution">
    <text evidence="2">The sequence shown here is derived from an EMBL/GenBank/DDBJ whole genome shotgun (WGS) entry which is preliminary data.</text>
</comment>
<evidence type="ECO:0000256" key="1">
    <source>
        <dbReference type="SAM" id="Phobius"/>
    </source>
</evidence>
<dbReference type="AlphaFoldDB" id="A0A2M7W323"/>
<feature type="transmembrane region" description="Helical" evidence="1">
    <location>
        <begin position="7"/>
        <end position="24"/>
    </location>
</feature>
<gene>
    <name evidence="2" type="ORF">COX64_00505</name>
</gene>
<evidence type="ECO:0000313" key="3">
    <source>
        <dbReference type="Proteomes" id="UP000228952"/>
    </source>
</evidence>
<dbReference type="EMBL" id="PFQB01000011">
    <property type="protein sequence ID" value="PJA15611.1"/>
    <property type="molecule type" value="Genomic_DNA"/>
</dbReference>
<proteinExistence type="predicted"/>
<reference evidence="3" key="1">
    <citation type="submission" date="2017-09" db="EMBL/GenBank/DDBJ databases">
        <title>Depth-based differentiation of microbial function through sediment-hosted aquifers and enrichment of novel symbionts in the deep terrestrial subsurface.</title>
        <authorList>
            <person name="Probst A.J."/>
            <person name="Ladd B."/>
            <person name="Jarett J.K."/>
            <person name="Geller-Mcgrath D.E."/>
            <person name="Sieber C.M.K."/>
            <person name="Emerson J.B."/>
            <person name="Anantharaman K."/>
            <person name="Thomas B.C."/>
            <person name="Malmstrom R."/>
            <person name="Stieglmeier M."/>
            <person name="Klingl A."/>
            <person name="Woyke T."/>
            <person name="Ryan C.M."/>
            <person name="Banfield J.F."/>
        </authorList>
    </citation>
    <scope>NUCLEOTIDE SEQUENCE [LARGE SCALE GENOMIC DNA]</scope>
</reference>
<accession>A0A2M7W323</accession>